<name>A0A7Z2S7Z7_9SPHN</name>
<protein>
    <submittedName>
        <fullName evidence="1">Uncharacterized protein</fullName>
    </submittedName>
</protein>
<gene>
    <name evidence="1" type="ORF">GVO57_08525</name>
</gene>
<evidence type="ECO:0000313" key="1">
    <source>
        <dbReference type="EMBL" id="QHL90856.1"/>
    </source>
</evidence>
<dbReference type="KEGG" id="schy:GVO57_08525"/>
<sequence length="74" mass="7431">MTADLPAAAVPGLAAGAALRLSGPVSCAAGDVRLDLVSAGGTERLTLRLGRAGWTARLRVTGANRPVLDLSGDY</sequence>
<keyword evidence="2" id="KW-1185">Reference proteome</keyword>
<organism evidence="1 2">
    <name type="scientific">Sphingomonas changnyeongensis</name>
    <dbReference type="NCBI Taxonomy" id="2698679"/>
    <lineage>
        <taxon>Bacteria</taxon>
        <taxon>Pseudomonadati</taxon>
        <taxon>Pseudomonadota</taxon>
        <taxon>Alphaproteobacteria</taxon>
        <taxon>Sphingomonadales</taxon>
        <taxon>Sphingomonadaceae</taxon>
        <taxon>Sphingomonas</taxon>
    </lineage>
</organism>
<dbReference type="AlphaFoldDB" id="A0A7Z2S7Z7"/>
<proteinExistence type="predicted"/>
<reference evidence="1 2" key="1">
    <citation type="submission" date="2020-01" db="EMBL/GenBank/DDBJ databases">
        <title>Sphingomonas sp. C33 whole genome sequece.</title>
        <authorList>
            <person name="Park C."/>
        </authorList>
    </citation>
    <scope>NUCLEOTIDE SEQUENCE [LARGE SCALE GENOMIC DNA]</scope>
    <source>
        <strain evidence="1 2">C33</strain>
    </source>
</reference>
<dbReference type="EMBL" id="CP047895">
    <property type="protein sequence ID" value="QHL90856.1"/>
    <property type="molecule type" value="Genomic_DNA"/>
</dbReference>
<dbReference type="Proteomes" id="UP000464468">
    <property type="component" value="Chromosome"/>
</dbReference>
<evidence type="ECO:0000313" key="2">
    <source>
        <dbReference type="Proteomes" id="UP000464468"/>
    </source>
</evidence>
<dbReference type="RefSeq" id="WP_160592782.1">
    <property type="nucleotide sequence ID" value="NZ_CP047895.1"/>
</dbReference>
<accession>A0A7Z2S7Z7</accession>